<reference evidence="7" key="1">
    <citation type="submission" date="2020-01" db="EMBL/GenBank/DDBJ databases">
        <authorList>
            <person name="Mishra B."/>
        </authorList>
    </citation>
    <scope>NUCLEOTIDE SEQUENCE [LARGE SCALE GENOMIC DNA]</scope>
</reference>
<evidence type="ECO:0000313" key="7">
    <source>
        <dbReference type="EMBL" id="CAA7028305.1"/>
    </source>
</evidence>
<name>A0A6D2IDY8_9BRAS</name>
<feature type="repeat" description="WD" evidence="5">
    <location>
        <begin position="251"/>
        <end position="292"/>
    </location>
</feature>
<dbReference type="GO" id="GO:0006891">
    <property type="term" value="P:intra-Golgi vesicle-mediated transport"/>
    <property type="evidence" value="ECO:0007669"/>
    <property type="project" value="TreeGrafter"/>
</dbReference>
<proteinExistence type="predicted"/>
<gene>
    <name evidence="7" type="ORF">MERR_LOCUS15540</name>
</gene>
<evidence type="ECO:0000313" key="8">
    <source>
        <dbReference type="Proteomes" id="UP000467841"/>
    </source>
</evidence>
<dbReference type="Pfam" id="PF00400">
    <property type="entry name" value="WD40"/>
    <property type="match status" value="6"/>
</dbReference>
<feature type="repeat" description="WD" evidence="5">
    <location>
        <begin position="48"/>
        <end position="89"/>
    </location>
</feature>
<evidence type="ECO:0000256" key="3">
    <source>
        <dbReference type="ARBA" id="ARBA00022737"/>
    </source>
</evidence>
<dbReference type="CDD" id="cd00200">
    <property type="entry name" value="WD40"/>
    <property type="match status" value="1"/>
</dbReference>
<sequence>MLLTKYERNSSRVYGLSFHPTEPWILAALDTGVIQLWDYRKGTLIDRFEEHEGPVRGVHFHISKSYFVSGGEDGIIRVWNTPSQAPPEVATNARTKQVRKHKKKPVSSLFTLTGHGACIRTVQFHHENPWIVSASDDKSIRIWNWRKKKCISILNGHTEAVMCASAYQSTIVSASLDRTVRVWDTASLASKSVSPPKDIKPMNELRGHDNGVNWVCIHPTLPLIVSGATDGQVKLWRMNAETKAWEEEATLQGHRKNVSSVMFHTKQDMIVSSSKDRSIRVWDDNTRAGIQTHTRVRDGFLILAVHPEIDLLAAGHDNGFMVFRLEKERPIYALTKKEKKNHNEIWWDLENAPVPHHLKSSSHQLYDMIVKKLRQQGFKGSITITAVVAYSDSFRPCLGDDITVVVAKNEPRPKDIVTRNNQAADEKIEELVDEWLEEQRKPGNGFIISGDTGFEKSFVKLNQNGHSSFSIIEKGENDDTPTDITRVVKQYWMWRGDILPLEEKRGVEVKVNAKKRKNDRSFFKSSIDNEKKEKAKEKKLKKEQIKKRKKREEEQ</sequence>
<dbReference type="PROSITE" id="PS50082">
    <property type="entry name" value="WD_REPEATS_2"/>
    <property type="match status" value="6"/>
</dbReference>
<dbReference type="GO" id="GO:0006890">
    <property type="term" value="P:retrograde vesicle-mediated transport, Golgi to endoplasmic reticulum"/>
    <property type="evidence" value="ECO:0007669"/>
    <property type="project" value="TreeGrafter"/>
</dbReference>
<dbReference type="PANTHER" id="PTHR19876">
    <property type="entry name" value="COATOMER"/>
    <property type="match status" value="1"/>
</dbReference>
<comment type="subcellular location">
    <subcellularLocation>
        <location evidence="1">Cytoplasmic vesicle membrane</location>
    </subcellularLocation>
</comment>
<evidence type="ECO:0000256" key="1">
    <source>
        <dbReference type="ARBA" id="ARBA00004156"/>
    </source>
</evidence>
<keyword evidence="3" id="KW-0677">Repeat</keyword>
<feature type="compositionally biased region" description="Basic and acidic residues" evidence="6">
    <location>
        <begin position="520"/>
        <end position="543"/>
    </location>
</feature>
<evidence type="ECO:0000256" key="6">
    <source>
        <dbReference type="SAM" id="MobiDB-lite"/>
    </source>
</evidence>
<dbReference type="PROSITE" id="PS50294">
    <property type="entry name" value="WD_REPEATS_REGION"/>
    <property type="match status" value="5"/>
</dbReference>
<feature type="compositionally biased region" description="Basic residues" evidence="6">
    <location>
        <begin position="544"/>
        <end position="555"/>
    </location>
</feature>
<feature type="region of interest" description="Disordered" evidence="6">
    <location>
        <begin position="520"/>
        <end position="555"/>
    </location>
</feature>
<dbReference type="Proteomes" id="UP000467841">
    <property type="component" value="Unassembled WGS sequence"/>
</dbReference>
<dbReference type="GO" id="GO:0006886">
    <property type="term" value="P:intracellular protein transport"/>
    <property type="evidence" value="ECO:0007669"/>
    <property type="project" value="TreeGrafter"/>
</dbReference>
<feature type="repeat" description="WD" evidence="5">
    <location>
        <begin position="112"/>
        <end position="153"/>
    </location>
</feature>
<dbReference type="EMBL" id="CACVBM020001066">
    <property type="protein sequence ID" value="CAA7028305.1"/>
    <property type="molecule type" value="Genomic_DNA"/>
</dbReference>
<evidence type="ECO:0000256" key="2">
    <source>
        <dbReference type="ARBA" id="ARBA00022574"/>
    </source>
</evidence>
<keyword evidence="4" id="KW-0968">Cytoplasmic vesicle</keyword>
<keyword evidence="8" id="KW-1185">Reference proteome</keyword>
<feature type="repeat" description="WD" evidence="5">
    <location>
        <begin position="154"/>
        <end position="193"/>
    </location>
</feature>
<feature type="repeat" description="WD" evidence="5">
    <location>
        <begin position="6"/>
        <end position="47"/>
    </location>
</feature>
<evidence type="ECO:0000256" key="5">
    <source>
        <dbReference type="PROSITE-ProRule" id="PRU00221"/>
    </source>
</evidence>
<dbReference type="SUPFAM" id="SSF50978">
    <property type="entry name" value="WD40 repeat-like"/>
    <property type="match status" value="1"/>
</dbReference>
<dbReference type="SMART" id="SM00320">
    <property type="entry name" value="WD40"/>
    <property type="match status" value="6"/>
</dbReference>
<organism evidence="7 8">
    <name type="scientific">Microthlaspi erraticum</name>
    <dbReference type="NCBI Taxonomy" id="1685480"/>
    <lineage>
        <taxon>Eukaryota</taxon>
        <taxon>Viridiplantae</taxon>
        <taxon>Streptophyta</taxon>
        <taxon>Embryophyta</taxon>
        <taxon>Tracheophyta</taxon>
        <taxon>Spermatophyta</taxon>
        <taxon>Magnoliopsida</taxon>
        <taxon>eudicotyledons</taxon>
        <taxon>Gunneridae</taxon>
        <taxon>Pentapetalae</taxon>
        <taxon>rosids</taxon>
        <taxon>malvids</taxon>
        <taxon>Brassicales</taxon>
        <taxon>Brassicaceae</taxon>
        <taxon>Coluteocarpeae</taxon>
        <taxon>Microthlaspi</taxon>
    </lineage>
</organism>
<comment type="caution">
    <text evidence="7">The sequence shown here is derived from an EMBL/GenBank/DDBJ whole genome shotgun (WGS) entry which is preliminary data.</text>
</comment>
<dbReference type="PANTHER" id="PTHR19876:SF47">
    <property type="entry name" value="COATOMER SUBUNIT ALPHA"/>
    <property type="match status" value="1"/>
</dbReference>
<keyword evidence="2 5" id="KW-0853">WD repeat</keyword>
<dbReference type="InterPro" id="IPR036322">
    <property type="entry name" value="WD40_repeat_dom_sf"/>
</dbReference>
<dbReference type="OrthoDB" id="10261470at2759"/>
<dbReference type="AlphaFoldDB" id="A0A6D2IDY8"/>
<dbReference type="PRINTS" id="PR00320">
    <property type="entry name" value="GPROTEINBRPT"/>
</dbReference>
<dbReference type="GO" id="GO:0030126">
    <property type="term" value="C:COPI vesicle coat"/>
    <property type="evidence" value="ECO:0007669"/>
    <property type="project" value="TreeGrafter"/>
</dbReference>
<feature type="repeat" description="WD" evidence="5">
    <location>
        <begin position="205"/>
        <end position="246"/>
    </location>
</feature>
<dbReference type="InterPro" id="IPR001680">
    <property type="entry name" value="WD40_rpt"/>
</dbReference>
<dbReference type="InterPro" id="IPR050844">
    <property type="entry name" value="Coatomer_complex_subunit"/>
</dbReference>
<evidence type="ECO:0000256" key="4">
    <source>
        <dbReference type="ARBA" id="ARBA00023329"/>
    </source>
</evidence>
<dbReference type="GO" id="GO:0006888">
    <property type="term" value="P:endoplasmic reticulum to Golgi vesicle-mediated transport"/>
    <property type="evidence" value="ECO:0007669"/>
    <property type="project" value="TreeGrafter"/>
</dbReference>
<accession>A0A6D2IDY8</accession>
<dbReference type="Gene3D" id="2.130.10.10">
    <property type="entry name" value="YVTN repeat-like/Quinoprotein amine dehydrogenase"/>
    <property type="match status" value="1"/>
</dbReference>
<dbReference type="InterPro" id="IPR015943">
    <property type="entry name" value="WD40/YVTN_repeat-like_dom_sf"/>
</dbReference>
<dbReference type="InterPro" id="IPR020472">
    <property type="entry name" value="WD40_PAC1"/>
</dbReference>
<protein>
    <submittedName>
        <fullName evidence="7">Uncharacterized protein</fullName>
    </submittedName>
</protein>